<evidence type="ECO:0008006" key="4">
    <source>
        <dbReference type="Google" id="ProtNLM"/>
    </source>
</evidence>
<dbReference type="EMBL" id="PGCI01000294">
    <property type="protein sequence ID" value="PLW30556.1"/>
    <property type="molecule type" value="Genomic_DNA"/>
</dbReference>
<feature type="region of interest" description="Disordered" evidence="1">
    <location>
        <begin position="332"/>
        <end position="351"/>
    </location>
</feature>
<proteinExistence type="predicted"/>
<sequence length="414" mass="46249">MENFTTNASGHKQLGNDNRTTNGADSATAKDWFKAVLKVQHTAIAQAQEDRQQSIEDRWVDRRLLMNAVQTNSDRINRLEELLLTMNMKNEGGAQPEQPAPGGVDLQKFCTSDGPTYQGPFQEVEPFLRWIHGAQIFFETKDVTNPADKIKIFGNLIGETNLQSFYMNKAASFLTKSWEEFKARMFDFALPTNWRSGLQQQIRKLEMALAETFLKYSTQAQTLQSLFNFDAVWHAKLSNLQLAQFAVYGLPDSLQDRIYKRQLLEATPFAYGPFEKQASASYLALQHPAKQPASTSVRSTPHALPTLGRKDFIWRVHSYLDLQGRCHFCKKHKPNATPGRPTQPPAGRPLSRAASVAGIADSTPLEDSGFNDEGCFPGLDPAAIAALEELDNQLLQNEIARAKQTAFADNIAGL</sequence>
<evidence type="ECO:0000313" key="3">
    <source>
        <dbReference type="Proteomes" id="UP000235392"/>
    </source>
</evidence>
<organism evidence="2 3">
    <name type="scientific">Puccinia coronata f. sp. avenae</name>
    <dbReference type="NCBI Taxonomy" id="200324"/>
    <lineage>
        <taxon>Eukaryota</taxon>
        <taxon>Fungi</taxon>
        <taxon>Dikarya</taxon>
        <taxon>Basidiomycota</taxon>
        <taxon>Pucciniomycotina</taxon>
        <taxon>Pucciniomycetes</taxon>
        <taxon>Pucciniales</taxon>
        <taxon>Pucciniaceae</taxon>
        <taxon>Puccinia</taxon>
    </lineage>
</organism>
<accession>A0A2N5TYH1</accession>
<name>A0A2N5TYH1_9BASI</name>
<dbReference type="AlphaFoldDB" id="A0A2N5TYH1"/>
<evidence type="ECO:0000313" key="2">
    <source>
        <dbReference type="EMBL" id="PLW30556.1"/>
    </source>
</evidence>
<dbReference type="Proteomes" id="UP000235392">
    <property type="component" value="Unassembled WGS sequence"/>
</dbReference>
<reference evidence="2 3" key="1">
    <citation type="submission" date="2017-11" db="EMBL/GenBank/DDBJ databases">
        <title>De novo assembly and phasing of dikaryotic genomes from two isolates of Puccinia coronata f. sp. avenae, the causal agent of oat crown rust.</title>
        <authorList>
            <person name="Miller M.E."/>
            <person name="Zhang Y."/>
            <person name="Omidvar V."/>
            <person name="Sperschneider J."/>
            <person name="Schwessinger B."/>
            <person name="Raley C."/>
            <person name="Palmer J.M."/>
            <person name="Garnica D."/>
            <person name="Upadhyaya N."/>
            <person name="Rathjen J."/>
            <person name="Taylor J.M."/>
            <person name="Park R.F."/>
            <person name="Dodds P.N."/>
            <person name="Hirsch C.D."/>
            <person name="Kianian S.F."/>
            <person name="Figueroa M."/>
        </authorList>
    </citation>
    <scope>NUCLEOTIDE SEQUENCE [LARGE SCALE GENOMIC DNA]</scope>
    <source>
        <strain evidence="2">12SD80</strain>
    </source>
</reference>
<feature type="region of interest" description="Disordered" evidence="1">
    <location>
        <begin position="1"/>
        <end position="25"/>
    </location>
</feature>
<comment type="caution">
    <text evidence="2">The sequence shown here is derived from an EMBL/GenBank/DDBJ whole genome shotgun (WGS) entry which is preliminary data.</text>
</comment>
<gene>
    <name evidence="2" type="ORF">PCASD_21401</name>
</gene>
<evidence type="ECO:0000256" key="1">
    <source>
        <dbReference type="SAM" id="MobiDB-lite"/>
    </source>
</evidence>
<protein>
    <recommendedName>
        <fullName evidence="4">Retrotransposon gag domain-containing protein</fullName>
    </recommendedName>
</protein>